<name>A0AAV2NMW8_9HYME</name>
<accession>A0AAV2NMW8</accession>
<proteinExistence type="predicted"/>
<reference evidence="1" key="1">
    <citation type="submission" date="2024-04" db="EMBL/GenBank/DDBJ databases">
        <authorList>
            <consortium name="Molecular Ecology Group"/>
        </authorList>
    </citation>
    <scope>NUCLEOTIDE SEQUENCE</scope>
</reference>
<organism evidence="1 2">
    <name type="scientific">Lasius platythorax</name>
    <dbReference type="NCBI Taxonomy" id="488582"/>
    <lineage>
        <taxon>Eukaryota</taxon>
        <taxon>Metazoa</taxon>
        <taxon>Ecdysozoa</taxon>
        <taxon>Arthropoda</taxon>
        <taxon>Hexapoda</taxon>
        <taxon>Insecta</taxon>
        <taxon>Pterygota</taxon>
        <taxon>Neoptera</taxon>
        <taxon>Endopterygota</taxon>
        <taxon>Hymenoptera</taxon>
        <taxon>Apocrita</taxon>
        <taxon>Aculeata</taxon>
        <taxon>Formicoidea</taxon>
        <taxon>Formicidae</taxon>
        <taxon>Formicinae</taxon>
        <taxon>Lasius</taxon>
        <taxon>Lasius</taxon>
    </lineage>
</organism>
<protein>
    <submittedName>
        <fullName evidence="1">Uncharacterized protein</fullName>
    </submittedName>
</protein>
<evidence type="ECO:0000313" key="2">
    <source>
        <dbReference type="Proteomes" id="UP001497644"/>
    </source>
</evidence>
<dbReference type="EMBL" id="OZ034826">
    <property type="protein sequence ID" value="CAL1681585.1"/>
    <property type="molecule type" value="Genomic_DNA"/>
</dbReference>
<evidence type="ECO:0000313" key="1">
    <source>
        <dbReference type="EMBL" id="CAL1681585.1"/>
    </source>
</evidence>
<keyword evidence="2" id="KW-1185">Reference proteome</keyword>
<gene>
    <name evidence="1" type="ORF">LPLAT_LOCUS7575</name>
</gene>
<sequence length="125" mass="14446">MILRERLKEAALDSTILRLTPGEATAPQDLLRLILVWTLDTRLDFRCNQKFKLLLATVRHVAIRRRVRLVQLLASRLLNCSRIESSLEPSLFCIHQSKYSVTRFARTELHSTGIKETQARILHGK</sequence>
<dbReference type="Proteomes" id="UP001497644">
    <property type="component" value="Chromosome 3"/>
</dbReference>
<dbReference type="AlphaFoldDB" id="A0AAV2NMW8"/>